<keyword evidence="5" id="KW-1185">Reference proteome</keyword>
<dbReference type="PANTHER" id="PTHR43333">
    <property type="entry name" value="2-HACID_DH_C DOMAIN-CONTAINING PROTEIN"/>
    <property type="match status" value="1"/>
</dbReference>
<dbReference type="GO" id="GO:0051287">
    <property type="term" value="F:NAD binding"/>
    <property type="evidence" value="ECO:0007669"/>
    <property type="project" value="InterPro"/>
</dbReference>
<keyword evidence="2" id="KW-0520">NAD</keyword>
<dbReference type="PANTHER" id="PTHR43333:SF1">
    <property type="entry name" value="D-ISOMER SPECIFIC 2-HYDROXYACID DEHYDROGENASE NAD-BINDING DOMAIN-CONTAINING PROTEIN"/>
    <property type="match status" value="1"/>
</dbReference>
<evidence type="ECO:0000256" key="2">
    <source>
        <dbReference type="ARBA" id="ARBA00023027"/>
    </source>
</evidence>
<reference evidence="4 5" key="1">
    <citation type="submission" date="2014-05" db="EMBL/GenBank/DDBJ databases">
        <title>Draft Genome Sequence of Nitratireductor basaltis Strain UMTGB225, A Marine Bacterium Isolated from Green Barrel Tunicate.</title>
        <authorList>
            <person name="Gan H.Y."/>
        </authorList>
    </citation>
    <scope>NUCLEOTIDE SEQUENCE [LARGE SCALE GENOMIC DNA]</scope>
    <source>
        <strain evidence="4 5">UMTGB225</strain>
    </source>
</reference>
<feature type="domain" description="D-isomer specific 2-hydroxyacid dehydrogenase NAD-binding" evidence="3">
    <location>
        <begin position="110"/>
        <end position="284"/>
    </location>
</feature>
<evidence type="ECO:0000259" key="3">
    <source>
        <dbReference type="Pfam" id="PF02826"/>
    </source>
</evidence>
<dbReference type="EMBL" id="JMQM01000003">
    <property type="protein sequence ID" value="KFB08260.1"/>
    <property type="molecule type" value="Genomic_DNA"/>
</dbReference>
<dbReference type="Gene3D" id="3.40.50.720">
    <property type="entry name" value="NAD(P)-binding Rossmann-like Domain"/>
    <property type="match status" value="2"/>
</dbReference>
<sequence>MGEVIEGVYLSTTLDLEAMYAPYFAAHADEVRLRKPEDIDDPEQVRFALAWLPAANAFAPYPNLRLASSIAAGVDSIVNCPSLPKDAVVARIRDENQADFMAGFAAWHVVWHHRNMGHHIRHEARQEWSRLGIDAFIPPRECTVGILGFGMMGQAIARAVMGMGFQVAAGVRSMPDHPVAGVEYHAGEHSAYDVAAVSDILVNVLPLTRQTRGLLDARFFAAMKKGAALIQLGRGEHLVERDLVAALDAGHVRSASLDVFEREPLPPEHPFWRDERVLVTPHQACECSPTKTAEQVSEAALAVVRGETPRTAVDRASGY</sequence>
<comment type="caution">
    <text evidence="4">The sequence shown here is derived from an EMBL/GenBank/DDBJ whole genome shotgun (WGS) entry which is preliminary data.</text>
</comment>
<dbReference type="SUPFAM" id="SSF51735">
    <property type="entry name" value="NAD(P)-binding Rossmann-fold domains"/>
    <property type="match status" value="1"/>
</dbReference>
<accession>A0A084U5M4</accession>
<evidence type="ECO:0000313" key="5">
    <source>
        <dbReference type="Proteomes" id="UP000053675"/>
    </source>
</evidence>
<gene>
    <name evidence="4" type="ORF">EL18_03470</name>
</gene>
<keyword evidence="1" id="KW-0560">Oxidoreductase</keyword>
<evidence type="ECO:0000313" key="4">
    <source>
        <dbReference type="EMBL" id="KFB08260.1"/>
    </source>
</evidence>
<dbReference type="GO" id="GO:0016491">
    <property type="term" value="F:oxidoreductase activity"/>
    <property type="evidence" value="ECO:0007669"/>
    <property type="project" value="UniProtKB-KW"/>
</dbReference>
<dbReference type="Proteomes" id="UP000053675">
    <property type="component" value="Unassembled WGS sequence"/>
</dbReference>
<evidence type="ECO:0000256" key="1">
    <source>
        <dbReference type="ARBA" id="ARBA00023002"/>
    </source>
</evidence>
<dbReference type="InterPro" id="IPR036291">
    <property type="entry name" value="NAD(P)-bd_dom_sf"/>
</dbReference>
<name>A0A084U5M4_9HYPH</name>
<proteinExistence type="predicted"/>
<dbReference type="eggNOG" id="COG0111">
    <property type="taxonomic scope" value="Bacteria"/>
</dbReference>
<dbReference type="InterPro" id="IPR006140">
    <property type="entry name" value="D-isomer_DH_NAD-bd"/>
</dbReference>
<dbReference type="PATRIC" id="fig|472175.3.peg.3471"/>
<protein>
    <submittedName>
        <fullName evidence="4">D-isomer specific 2-hydroxyacid dehydrogenase, NAD-binding protein</fullName>
    </submittedName>
</protein>
<dbReference type="Pfam" id="PF02826">
    <property type="entry name" value="2-Hacid_dh_C"/>
    <property type="match status" value="1"/>
</dbReference>
<dbReference type="AlphaFoldDB" id="A0A084U5M4"/>
<organism evidence="4 5">
    <name type="scientific">Nitratireductor basaltis</name>
    <dbReference type="NCBI Taxonomy" id="472175"/>
    <lineage>
        <taxon>Bacteria</taxon>
        <taxon>Pseudomonadati</taxon>
        <taxon>Pseudomonadota</taxon>
        <taxon>Alphaproteobacteria</taxon>
        <taxon>Hyphomicrobiales</taxon>
        <taxon>Phyllobacteriaceae</taxon>
        <taxon>Nitratireductor</taxon>
    </lineage>
</organism>
<dbReference type="OrthoDB" id="9787219at2"/>
<dbReference type="STRING" id="472175.EL18_03470"/>
<dbReference type="RefSeq" id="WP_036486999.1">
    <property type="nucleotide sequence ID" value="NZ_JMQM01000003.1"/>
</dbReference>